<feature type="domain" description="4Fe-4S ferredoxin-type" evidence="7">
    <location>
        <begin position="184"/>
        <end position="213"/>
    </location>
</feature>
<dbReference type="PROSITE" id="PS00198">
    <property type="entry name" value="4FE4S_FER_1"/>
    <property type="match status" value="2"/>
</dbReference>
<dbReference type="Pfam" id="PF13187">
    <property type="entry name" value="Fer4_9"/>
    <property type="match status" value="1"/>
</dbReference>
<gene>
    <name evidence="8" type="ORF">EJP82_04015</name>
</gene>
<dbReference type="InterPro" id="IPR017896">
    <property type="entry name" value="4Fe4S_Fe-S-bd"/>
</dbReference>
<reference evidence="8 9" key="1">
    <citation type="submission" date="2018-12" db="EMBL/GenBank/DDBJ databases">
        <authorList>
            <person name="Sun L."/>
            <person name="Chen Z."/>
        </authorList>
    </citation>
    <scope>NUCLEOTIDE SEQUENCE [LARGE SCALE GENOMIC DNA]</scope>
    <source>
        <strain evidence="8 9">DSM 15890</strain>
    </source>
</reference>
<keyword evidence="9" id="KW-1185">Reference proteome</keyword>
<dbReference type="PROSITE" id="PS51379">
    <property type="entry name" value="4FE4S_FER_2"/>
    <property type="match status" value="2"/>
</dbReference>
<evidence type="ECO:0000313" key="9">
    <source>
        <dbReference type="Proteomes" id="UP000279446"/>
    </source>
</evidence>
<dbReference type="InterPro" id="IPR047964">
    <property type="entry name" value="EFR1-like"/>
</dbReference>
<dbReference type="PANTHER" id="PTHR24960:SF79">
    <property type="entry name" value="PHOTOSYSTEM I IRON-SULFUR CENTER"/>
    <property type="match status" value="1"/>
</dbReference>
<sequence length="259" mass="29310">MGKKIDFYYFSGTGNTQFVVNQAVKSLETYGIQVSLKLIEKGYISLEPANELCIAFPANSQSVSPFIWRFLKSLPYSKGTLVHVLVTLNNSVHILSPLYSLLTKKGYIPTSACEISMPNNMVDSDFDQDKDLKKLKYASEKVHRFVHNTMAGNFSWKSEFKGSKCISLLSRETRLPWISMRLMLKLETIPSNCIDCGMCAKQCPVKNIRKVNQVFIHGSDCQFCMKCVAKCPKKAIQVKGKKNIKFQQTQKDAYISTTE</sequence>
<keyword evidence="5" id="KW-0408">Iron</keyword>
<accession>A0A3S1DVJ8</accession>
<evidence type="ECO:0000256" key="6">
    <source>
        <dbReference type="ARBA" id="ARBA00023014"/>
    </source>
</evidence>
<comment type="function">
    <text evidence="2">Ferredoxins are iron-sulfur proteins that transfer electrons in a wide variety of metabolic reactions.</text>
</comment>
<dbReference type="GO" id="GO:0051539">
    <property type="term" value="F:4 iron, 4 sulfur cluster binding"/>
    <property type="evidence" value="ECO:0007669"/>
    <property type="project" value="UniProtKB-KW"/>
</dbReference>
<dbReference type="PANTHER" id="PTHR24960">
    <property type="entry name" value="PHOTOSYSTEM I IRON-SULFUR CENTER-RELATED"/>
    <property type="match status" value="1"/>
</dbReference>
<organism evidence="8 9">
    <name type="scientific">Paenibacillus anaericanus</name>
    <dbReference type="NCBI Taxonomy" id="170367"/>
    <lineage>
        <taxon>Bacteria</taxon>
        <taxon>Bacillati</taxon>
        <taxon>Bacillota</taxon>
        <taxon>Bacilli</taxon>
        <taxon>Bacillales</taxon>
        <taxon>Paenibacillaceae</taxon>
        <taxon>Paenibacillus</taxon>
    </lineage>
</organism>
<dbReference type="SUPFAM" id="SSF52218">
    <property type="entry name" value="Flavoproteins"/>
    <property type="match status" value="1"/>
</dbReference>
<protein>
    <recommendedName>
        <fullName evidence="7">4Fe-4S ferredoxin-type domain-containing protein</fullName>
    </recommendedName>
</protein>
<dbReference type="InterPro" id="IPR017900">
    <property type="entry name" value="4Fe4S_Fe_S_CS"/>
</dbReference>
<dbReference type="NCBIfam" id="NF038196">
    <property type="entry name" value="ferrodoxin_EFR1"/>
    <property type="match status" value="1"/>
</dbReference>
<comment type="cofactor">
    <cofactor evidence="1">
        <name>[4Fe-4S] cluster</name>
        <dbReference type="ChEBI" id="CHEBI:49883"/>
    </cofactor>
</comment>
<dbReference type="Proteomes" id="UP000279446">
    <property type="component" value="Unassembled WGS sequence"/>
</dbReference>
<feature type="domain" description="4Fe-4S ferredoxin-type" evidence="7">
    <location>
        <begin position="214"/>
        <end position="241"/>
    </location>
</feature>
<evidence type="ECO:0000256" key="3">
    <source>
        <dbReference type="ARBA" id="ARBA00022485"/>
    </source>
</evidence>
<dbReference type="InterPro" id="IPR029039">
    <property type="entry name" value="Flavoprotein-like_sf"/>
</dbReference>
<evidence type="ECO:0000313" key="8">
    <source>
        <dbReference type="EMBL" id="RUT48300.1"/>
    </source>
</evidence>
<evidence type="ECO:0000256" key="1">
    <source>
        <dbReference type="ARBA" id="ARBA00001966"/>
    </source>
</evidence>
<dbReference type="Gene3D" id="3.40.50.360">
    <property type="match status" value="1"/>
</dbReference>
<dbReference type="InterPro" id="IPR050157">
    <property type="entry name" value="PSI_iron-sulfur_center"/>
</dbReference>
<dbReference type="EMBL" id="RZNY01000002">
    <property type="protein sequence ID" value="RUT48300.1"/>
    <property type="molecule type" value="Genomic_DNA"/>
</dbReference>
<dbReference type="OrthoDB" id="9813995at2"/>
<dbReference type="RefSeq" id="WP_127190723.1">
    <property type="nucleotide sequence ID" value="NZ_RZNY01000002.1"/>
</dbReference>
<dbReference type="SUPFAM" id="SSF54862">
    <property type="entry name" value="4Fe-4S ferredoxins"/>
    <property type="match status" value="1"/>
</dbReference>
<comment type="caution">
    <text evidence="8">The sequence shown here is derived from an EMBL/GenBank/DDBJ whole genome shotgun (WGS) entry which is preliminary data.</text>
</comment>
<evidence type="ECO:0000256" key="5">
    <source>
        <dbReference type="ARBA" id="ARBA00023004"/>
    </source>
</evidence>
<name>A0A3S1DVJ8_9BACL</name>
<proteinExistence type="predicted"/>
<keyword evidence="6" id="KW-0411">Iron-sulfur</keyword>
<dbReference type="AlphaFoldDB" id="A0A3S1DVJ8"/>
<keyword evidence="3" id="KW-0004">4Fe-4S</keyword>
<evidence type="ECO:0000259" key="7">
    <source>
        <dbReference type="PROSITE" id="PS51379"/>
    </source>
</evidence>
<keyword evidence="4" id="KW-0479">Metal-binding</keyword>
<dbReference type="Gene3D" id="3.30.70.20">
    <property type="match status" value="1"/>
</dbReference>
<dbReference type="GO" id="GO:0046872">
    <property type="term" value="F:metal ion binding"/>
    <property type="evidence" value="ECO:0007669"/>
    <property type="project" value="UniProtKB-KW"/>
</dbReference>
<evidence type="ECO:0000256" key="2">
    <source>
        <dbReference type="ARBA" id="ARBA00003532"/>
    </source>
</evidence>
<evidence type="ECO:0000256" key="4">
    <source>
        <dbReference type="ARBA" id="ARBA00022723"/>
    </source>
</evidence>